<dbReference type="Pfam" id="PF00486">
    <property type="entry name" value="Trans_reg_C"/>
    <property type="match status" value="1"/>
</dbReference>
<evidence type="ECO:0000313" key="7">
    <source>
        <dbReference type="Proteomes" id="UP000680866"/>
    </source>
</evidence>
<dbReference type="Pfam" id="PF00072">
    <property type="entry name" value="Response_reg"/>
    <property type="match status" value="1"/>
</dbReference>
<dbReference type="CDD" id="cd17624">
    <property type="entry name" value="REC_OmpR_PmrA-like"/>
    <property type="match status" value="1"/>
</dbReference>
<gene>
    <name evidence="6" type="ORF">Prubr_39260</name>
</gene>
<dbReference type="SMART" id="SM00448">
    <property type="entry name" value="REC"/>
    <property type="match status" value="1"/>
</dbReference>
<dbReference type="Gene3D" id="3.40.50.2300">
    <property type="match status" value="1"/>
</dbReference>
<dbReference type="CDD" id="cd00383">
    <property type="entry name" value="trans_reg_C"/>
    <property type="match status" value="1"/>
</dbReference>
<dbReference type="GO" id="GO:0000156">
    <property type="term" value="F:phosphorelay response regulator activity"/>
    <property type="evidence" value="ECO:0007669"/>
    <property type="project" value="TreeGrafter"/>
</dbReference>
<organism evidence="6 7">
    <name type="scientific">Polymorphospora rubra</name>
    <dbReference type="NCBI Taxonomy" id="338584"/>
    <lineage>
        <taxon>Bacteria</taxon>
        <taxon>Bacillati</taxon>
        <taxon>Actinomycetota</taxon>
        <taxon>Actinomycetes</taxon>
        <taxon>Micromonosporales</taxon>
        <taxon>Micromonosporaceae</taxon>
        <taxon>Polymorphospora</taxon>
    </lineage>
</organism>
<keyword evidence="2" id="KW-0597">Phosphoprotein</keyword>
<evidence type="ECO:0000259" key="4">
    <source>
        <dbReference type="PROSITE" id="PS50110"/>
    </source>
</evidence>
<evidence type="ECO:0000256" key="2">
    <source>
        <dbReference type="PROSITE-ProRule" id="PRU00169"/>
    </source>
</evidence>
<dbReference type="KEGG" id="pry:Prubr_39260"/>
<dbReference type="Gene3D" id="6.10.250.690">
    <property type="match status" value="1"/>
</dbReference>
<dbReference type="PANTHER" id="PTHR48111:SF36">
    <property type="entry name" value="TRANSCRIPTIONAL REGULATORY PROTEIN CUTR"/>
    <property type="match status" value="1"/>
</dbReference>
<protein>
    <submittedName>
        <fullName evidence="6">DNA-binding response regulator</fullName>
    </submittedName>
</protein>
<feature type="domain" description="OmpR/PhoB-type" evidence="5">
    <location>
        <begin position="145"/>
        <end position="240"/>
    </location>
</feature>
<name>A0A810N620_9ACTN</name>
<dbReference type="EMBL" id="AP023359">
    <property type="protein sequence ID" value="BCJ66905.1"/>
    <property type="molecule type" value="Genomic_DNA"/>
</dbReference>
<accession>A0A810N620</accession>
<sequence>MREAPDRGGEGEGWRMRLLVVEDEEDLAEAVRLRLVRAGYAVDVAGDAAGARDRLAVNAYDLMLLDLNLPDDNGFDLCREIRSGDIEVQGGTDLRVLMLTARGGLDDRVRGLDEGADDYLVKPFALAELLARVRALLRRDTGGTTAVVQVGALRLDAARHAASLDGDALHLTRKEFGVLEYLMTRPGHVVSAEELLEHVWDENADPFTQTVRVTVGTLRRKLGPGQLIETVVGRGYRLKEAL</sequence>
<dbReference type="PROSITE" id="PS50110">
    <property type="entry name" value="RESPONSE_REGULATORY"/>
    <property type="match status" value="1"/>
</dbReference>
<dbReference type="GO" id="GO:0000976">
    <property type="term" value="F:transcription cis-regulatory region binding"/>
    <property type="evidence" value="ECO:0007669"/>
    <property type="project" value="TreeGrafter"/>
</dbReference>
<dbReference type="InterPro" id="IPR001789">
    <property type="entry name" value="Sig_transdc_resp-reg_receiver"/>
</dbReference>
<feature type="modified residue" description="4-aspartylphosphate" evidence="2">
    <location>
        <position position="66"/>
    </location>
</feature>
<dbReference type="PANTHER" id="PTHR48111">
    <property type="entry name" value="REGULATOR OF RPOS"/>
    <property type="match status" value="1"/>
</dbReference>
<dbReference type="InterPro" id="IPR001867">
    <property type="entry name" value="OmpR/PhoB-type_DNA-bd"/>
</dbReference>
<dbReference type="InterPro" id="IPR036388">
    <property type="entry name" value="WH-like_DNA-bd_sf"/>
</dbReference>
<dbReference type="PROSITE" id="PS51755">
    <property type="entry name" value="OMPR_PHOB"/>
    <property type="match status" value="1"/>
</dbReference>
<feature type="domain" description="Response regulatory" evidence="4">
    <location>
        <begin position="17"/>
        <end position="137"/>
    </location>
</feature>
<reference evidence="6" key="1">
    <citation type="submission" date="2020-08" db="EMBL/GenBank/DDBJ databases">
        <title>Whole genome shotgun sequence of Polymorphospora rubra NBRC 101157.</title>
        <authorList>
            <person name="Komaki H."/>
            <person name="Tamura T."/>
        </authorList>
    </citation>
    <scope>NUCLEOTIDE SEQUENCE</scope>
    <source>
        <strain evidence="6">NBRC 101157</strain>
    </source>
</reference>
<proteinExistence type="predicted"/>
<dbReference type="AlphaFoldDB" id="A0A810N620"/>
<dbReference type="SMART" id="SM00862">
    <property type="entry name" value="Trans_reg_C"/>
    <property type="match status" value="1"/>
</dbReference>
<keyword evidence="1 3" id="KW-0238">DNA-binding</keyword>
<dbReference type="GO" id="GO:0006355">
    <property type="term" value="P:regulation of DNA-templated transcription"/>
    <property type="evidence" value="ECO:0007669"/>
    <property type="project" value="InterPro"/>
</dbReference>
<dbReference type="Proteomes" id="UP000680866">
    <property type="component" value="Chromosome"/>
</dbReference>
<evidence type="ECO:0000256" key="1">
    <source>
        <dbReference type="ARBA" id="ARBA00023125"/>
    </source>
</evidence>
<dbReference type="GO" id="GO:0005829">
    <property type="term" value="C:cytosol"/>
    <property type="evidence" value="ECO:0007669"/>
    <property type="project" value="TreeGrafter"/>
</dbReference>
<dbReference type="InterPro" id="IPR011006">
    <property type="entry name" value="CheY-like_superfamily"/>
</dbReference>
<dbReference type="InterPro" id="IPR039420">
    <property type="entry name" value="WalR-like"/>
</dbReference>
<dbReference type="SUPFAM" id="SSF52172">
    <property type="entry name" value="CheY-like"/>
    <property type="match status" value="1"/>
</dbReference>
<dbReference type="GO" id="GO:0032993">
    <property type="term" value="C:protein-DNA complex"/>
    <property type="evidence" value="ECO:0007669"/>
    <property type="project" value="TreeGrafter"/>
</dbReference>
<evidence type="ECO:0000259" key="5">
    <source>
        <dbReference type="PROSITE" id="PS51755"/>
    </source>
</evidence>
<evidence type="ECO:0000313" key="6">
    <source>
        <dbReference type="EMBL" id="BCJ66905.1"/>
    </source>
</evidence>
<feature type="DNA-binding region" description="OmpR/PhoB-type" evidence="3">
    <location>
        <begin position="145"/>
        <end position="240"/>
    </location>
</feature>
<evidence type="ECO:0000256" key="3">
    <source>
        <dbReference type="PROSITE-ProRule" id="PRU01091"/>
    </source>
</evidence>
<dbReference type="Gene3D" id="1.10.10.10">
    <property type="entry name" value="Winged helix-like DNA-binding domain superfamily/Winged helix DNA-binding domain"/>
    <property type="match status" value="1"/>
</dbReference>
<keyword evidence="7" id="KW-1185">Reference proteome</keyword>